<organism evidence="12 13">
    <name type="scientific">Rhodotorula diobovata</name>
    <dbReference type="NCBI Taxonomy" id="5288"/>
    <lineage>
        <taxon>Eukaryota</taxon>
        <taxon>Fungi</taxon>
        <taxon>Dikarya</taxon>
        <taxon>Basidiomycota</taxon>
        <taxon>Pucciniomycotina</taxon>
        <taxon>Microbotryomycetes</taxon>
        <taxon>Sporidiobolales</taxon>
        <taxon>Sporidiobolaceae</taxon>
        <taxon>Rhodotorula</taxon>
    </lineage>
</organism>
<dbReference type="InterPro" id="IPR000462">
    <property type="entry name" value="CDP-OH_P_trans"/>
</dbReference>
<evidence type="ECO:0000256" key="11">
    <source>
        <dbReference type="SAM" id="MobiDB-lite"/>
    </source>
</evidence>
<keyword evidence="4" id="KW-0812">Transmembrane</keyword>
<keyword evidence="6" id="KW-0443">Lipid metabolism</keyword>
<feature type="region of interest" description="Disordered" evidence="11">
    <location>
        <begin position="28"/>
        <end position="56"/>
    </location>
</feature>
<dbReference type="InterPro" id="IPR048254">
    <property type="entry name" value="CDP_ALCOHOL_P_TRANSF_CS"/>
</dbReference>
<evidence type="ECO:0000256" key="6">
    <source>
        <dbReference type="ARBA" id="ARBA00023098"/>
    </source>
</evidence>
<feature type="compositionally biased region" description="Low complexity" evidence="11">
    <location>
        <begin position="42"/>
        <end position="55"/>
    </location>
</feature>
<dbReference type="PANTHER" id="PTHR14269">
    <property type="entry name" value="CDP-DIACYLGLYCEROL--GLYCEROL-3-PHOSPHATE 3-PHOSPHATIDYLTRANSFERASE-RELATED"/>
    <property type="match status" value="1"/>
</dbReference>
<dbReference type="Pfam" id="PF01066">
    <property type="entry name" value="CDP-OH_P_transf"/>
    <property type="match status" value="1"/>
</dbReference>
<keyword evidence="13" id="KW-1185">Reference proteome</keyword>
<dbReference type="GO" id="GO:0032049">
    <property type="term" value="P:cardiolipin biosynthetic process"/>
    <property type="evidence" value="ECO:0007669"/>
    <property type="project" value="TreeGrafter"/>
</dbReference>
<keyword evidence="8" id="KW-0594">Phospholipid biosynthesis</keyword>
<evidence type="ECO:0000313" key="13">
    <source>
        <dbReference type="Proteomes" id="UP000311382"/>
    </source>
</evidence>
<evidence type="ECO:0000256" key="8">
    <source>
        <dbReference type="ARBA" id="ARBA00023209"/>
    </source>
</evidence>
<keyword evidence="5" id="KW-1133">Transmembrane helix</keyword>
<dbReference type="OrthoDB" id="10020554at2759"/>
<dbReference type="Gene3D" id="1.20.120.1760">
    <property type="match status" value="1"/>
</dbReference>
<dbReference type="GO" id="GO:0005739">
    <property type="term" value="C:mitochondrion"/>
    <property type="evidence" value="ECO:0007669"/>
    <property type="project" value="TreeGrafter"/>
</dbReference>
<comment type="caution">
    <text evidence="12">The sequence shown here is derived from an EMBL/GenBank/DDBJ whole genome shotgun (WGS) entry which is preliminary data.</text>
</comment>
<dbReference type="GO" id="GO:0043337">
    <property type="term" value="F:cardiolipin synthase (CMP-forming)"/>
    <property type="evidence" value="ECO:0007669"/>
    <property type="project" value="TreeGrafter"/>
</dbReference>
<dbReference type="InterPro" id="IPR050324">
    <property type="entry name" value="CDP-alcohol_PTase-I"/>
</dbReference>
<evidence type="ECO:0000313" key="12">
    <source>
        <dbReference type="EMBL" id="TNY19589.1"/>
    </source>
</evidence>
<dbReference type="Proteomes" id="UP000311382">
    <property type="component" value="Unassembled WGS sequence"/>
</dbReference>
<feature type="compositionally biased region" description="Pro residues" evidence="11">
    <location>
        <begin position="73"/>
        <end position="96"/>
    </location>
</feature>
<reference evidence="12 13" key="1">
    <citation type="submission" date="2019-03" db="EMBL/GenBank/DDBJ databases">
        <title>Rhodosporidium diobovatum UCD-FST 08-225 genome sequencing, assembly, and annotation.</title>
        <authorList>
            <person name="Fakankun I.U."/>
            <person name="Fristensky B."/>
            <person name="Levin D.B."/>
        </authorList>
    </citation>
    <scope>NUCLEOTIDE SEQUENCE [LARGE SCALE GENOMIC DNA]</scope>
    <source>
        <strain evidence="12 13">UCD-FST 08-225</strain>
    </source>
</reference>
<protein>
    <submittedName>
        <fullName evidence="12">Phosphatidyl synthase</fullName>
    </submittedName>
</protein>
<keyword evidence="3 10" id="KW-0808">Transferase</keyword>
<dbReference type="PANTHER" id="PTHR14269:SF60">
    <property type="entry name" value="CARDIOLIPIN SYNTHASE (CMP-FORMING)"/>
    <property type="match status" value="1"/>
</dbReference>
<dbReference type="AlphaFoldDB" id="A0A5C5FTF6"/>
<dbReference type="PROSITE" id="PS00379">
    <property type="entry name" value="CDP_ALCOHOL_P_TRANSF"/>
    <property type="match status" value="1"/>
</dbReference>
<comment type="subcellular location">
    <subcellularLocation>
        <location evidence="1">Membrane</location>
        <topology evidence="1">Multi-pass membrane protein</topology>
    </subcellularLocation>
</comment>
<keyword evidence="9" id="KW-1208">Phospholipid metabolism</keyword>
<gene>
    <name evidence="12" type="ORF">DMC30DRAFT_297594</name>
</gene>
<proteinExistence type="inferred from homology"/>
<evidence type="ECO:0000256" key="4">
    <source>
        <dbReference type="ARBA" id="ARBA00022692"/>
    </source>
</evidence>
<evidence type="ECO:0000256" key="1">
    <source>
        <dbReference type="ARBA" id="ARBA00004141"/>
    </source>
</evidence>
<keyword evidence="2" id="KW-0444">Lipid biosynthesis</keyword>
<name>A0A5C5FTF6_9BASI</name>
<dbReference type="EMBL" id="SOZI01000090">
    <property type="protein sequence ID" value="TNY19589.1"/>
    <property type="molecule type" value="Genomic_DNA"/>
</dbReference>
<evidence type="ECO:0000256" key="5">
    <source>
        <dbReference type="ARBA" id="ARBA00022989"/>
    </source>
</evidence>
<feature type="region of interest" description="Disordered" evidence="11">
    <location>
        <begin position="68"/>
        <end position="109"/>
    </location>
</feature>
<dbReference type="STRING" id="5288.A0A5C5FTF6"/>
<accession>A0A5C5FTF6</accession>
<sequence length="304" mass="32162">MLLPARTLCSSPALRAASLRVRLLQTRPAVASPRSSPPSPHLAPSRLLSLSARPRCVPSRSQTVARLLSTTPTPTPPPPAPAPKPPLPADDPPSPPAASSVKTPEARENPYTLPNAITVARMAACPVIGYYILEGDLATATGLLFVAGVSDLVDGWLARRFNMGSVLGSILDPAADKLLMTTMVVTLAMRDMLPLPLAVIILGRDVALSLAAFYFRYASLPPPKTFTRYWDFSIPSASVHPTAISKYNTFLQLVLVGSTTVAPLLPFELGTVLTGMQWLVAGTTIASGLSYVGTGSRAAVKYVK</sequence>
<evidence type="ECO:0000256" key="3">
    <source>
        <dbReference type="ARBA" id="ARBA00022679"/>
    </source>
</evidence>
<dbReference type="GO" id="GO:0016020">
    <property type="term" value="C:membrane"/>
    <property type="evidence" value="ECO:0007669"/>
    <property type="project" value="UniProtKB-SubCell"/>
</dbReference>
<evidence type="ECO:0000256" key="10">
    <source>
        <dbReference type="RuleBase" id="RU003750"/>
    </source>
</evidence>
<evidence type="ECO:0000256" key="2">
    <source>
        <dbReference type="ARBA" id="ARBA00022516"/>
    </source>
</evidence>
<evidence type="ECO:0000256" key="7">
    <source>
        <dbReference type="ARBA" id="ARBA00023136"/>
    </source>
</evidence>
<dbReference type="InterPro" id="IPR043130">
    <property type="entry name" value="CDP-OH_PTrfase_TM_dom"/>
</dbReference>
<keyword evidence="7" id="KW-0472">Membrane</keyword>
<evidence type="ECO:0000256" key="9">
    <source>
        <dbReference type="ARBA" id="ARBA00023264"/>
    </source>
</evidence>
<comment type="similarity">
    <text evidence="10">Belongs to the CDP-alcohol phosphatidyltransferase class-I family.</text>
</comment>